<dbReference type="GO" id="GO:0005829">
    <property type="term" value="C:cytosol"/>
    <property type="evidence" value="ECO:0007669"/>
    <property type="project" value="UniProtKB-SubCell"/>
</dbReference>
<dbReference type="InterPro" id="IPR005919">
    <property type="entry name" value="Pmev_kin_anim"/>
</dbReference>
<evidence type="ECO:0000256" key="18">
    <source>
        <dbReference type="PIRSR" id="PIRSR036639-1"/>
    </source>
</evidence>
<keyword evidence="7" id="KW-0808">Transferase</keyword>
<dbReference type="VEuPathDB" id="VectorBase:SCAU013801"/>
<evidence type="ECO:0000256" key="14">
    <source>
        <dbReference type="ARBA" id="ARBA00023098"/>
    </source>
</evidence>
<dbReference type="PANTHER" id="PTHR13101">
    <property type="entry name" value="PHOSPHOMEVALONATE KINASE"/>
    <property type="match status" value="1"/>
</dbReference>
<evidence type="ECO:0000256" key="12">
    <source>
        <dbReference type="ARBA" id="ARBA00022955"/>
    </source>
</evidence>
<dbReference type="NCBIfam" id="TIGR01223">
    <property type="entry name" value="Pmev_kin_anim"/>
    <property type="match status" value="1"/>
</dbReference>
<feature type="binding site" evidence="18">
    <location>
        <position position="165"/>
    </location>
    <ligand>
        <name>substrate</name>
    </ligand>
</feature>
<keyword evidence="11 18" id="KW-0067">ATP-binding</keyword>
<evidence type="ECO:0000256" key="8">
    <source>
        <dbReference type="ARBA" id="ARBA00022741"/>
    </source>
</evidence>
<keyword evidence="5" id="KW-0444">Lipid biosynthesis</keyword>
<evidence type="ECO:0000313" key="19">
    <source>
        <dbReference type="EnsemblMetazoa" id="SCAU013801-PA"/>
    </source>
</evidence>
<evidence type="ECO:0000256" key="17">
    <source>
        <dbReference type="ARBA" id="ARBA00034549"/>
    </source>
</evidence>
<keyword evidence="4" id="KW-0963">Cytoplasm</keyword>
<evidence type="ECO:0000256" key="3">
    <source>
        <dbReference type="ARBA" id="ARBA00012958"/>
    </source>
</evidence>
<keyword evidence="14" id="KW-0443">Lipid metabolism</keyword>
<dbReference type="GO" id="GO:0006695">
    <property type="term" value="P:cholesterol biosynthetic process"/>
    <property type="evidence" value="ECO:0007669"/>
    <property type="project" value="UniProtKB-KW"/>
</dbReference>
<evidence type="ECO:0000256" key="9">
    <source>
        <dbReference type="ARBA" id="ARBA00022777"/>
    </source>
</evidence>
<dbReference type="Pfam" id="PF04275">
    <property type="entry name" value="P-mevalo_kinase"/>
    <property type="match status" value="1"/>
</dbReference>
<dbReference type="SUPFAM" id="SSF52540">
    <property type="entry name" value="P-loop containing nucleoside triphosphate hydrolases"/>
    <property type="match status" value="1"/>
</dbReference>
<keyword evidence="20" id="KW-1185">Reference proteome</keyword>
<dbReference type="GO" id="GO:0005524">
    <property type="term" value="F:ATP binding"/>
    <property type="evidence" value="ECO:0007669"/>
    <property type="project" value="UniProtKB-KW"/>
</dbReference>
<keyword evidence="12" id="KW-0752">Steroid biosynthesis</keyword>
<keyword evidence="9" id="KW-0418">Kinase</keyword>
<evidence type="ECO:0000256" key="11">
    <source>
        <dbReference type="ARBA" id="ARBA00022840"/>
    </source>
</evidence>
<keyword evidence="8 18" id="KW-0547">Nucleotide-binding</keyword>
<dbReference type="PANTHER" id="PTHR13101:SF1">
    <property type="entry name" value="PHOSPHOMEVALONATE KINASE"/>
    <property type="match status" value="1"/>
</dbReference>
<dbReference type="GO" id="GO:0004631">
    <property type="term" value="F:phosphomevalonate kinase activity"/>
    <property type="evidence" value="ECO:0007669"/>
    <property type="project" value="UniProtKB-EC"/>
</dbReference>
<dbReference type="UniPathway" id="UPA00057">
    <property type="reaction ID" value="UER00099"/>
</dbReference>
<reference evidence="19" key="1">
    <citation type="submission" date="2020-05" db="UniProtKB">
        <authorList>
            <consortium name="EnsemblMetazoa"/>
        </authorList>
    </citation>
    <scope>IDENTIFICATION</scope>
    <source>
        <strain evidence="19">USDA</strain>
    </source>
</reference>
<evidence type="ECO:0000256" key="15">
    <source>
        <dbReference type="ARBA" id="ARBA00023166"/>
    </source>
</evidence>
<dbReference type="GO" id="GO:0019287">
    <property type="term" value="P:isopentenyl diphosphate biosynthetic process, mevalonate pathway"/>
    <property type="evidence" value="ECO:0007669"/>
    <property type="project" value="UniProtKB-UniPathway"/>
</dbReference>
<dbReference type="EnsemblMetazoa" id="SCAU013801-RA">
    <property type="protein sequence ID" value="SCAU013801-PA"/>
    <property type="gene ID" value="SCAU013801"/>
</dbReference>
<evidence type="ECO:0000256" key="10">
    <source>
        <dbReference type="ARBA" id="ARBA00022778"/>
    </source>
</evidence>
<accession>A0A1I8Q4E1</accession>
<name>A0A1I8Q4E1_STOCA</name>
<feature type="binding site" evidence="18">
    <location>
        <begin position="13"/>
        <end position="19"/>
    </location>
    <ligand>
        <name>ATP</name>
        <dbReference type="ChEBI" id="CHEBI:30616"/>
    </ligand>
</feature>
<keyword evidence="16" id="KW-0753">Steroid metabolism</keyword>
<comment type="subcellular location">
    <subcellularLocation>
        <location evidence="1">Cytoplasm</location>
        <location evidence="1">Cytosol</location>
    </subcellularLocation>
</comment>
<feature type="binding site" evidence="18">
    <location>
        <position position="136"/>
    </location>
    <ligand>
        <name>ATP</name>
        <dbReference type="ChEBI" id="CHEBI:30616"/>
    </ligand>
</feature>
<gene>
    <name evidence="19" type="primary">106095603</name>
</gene>
<evidence type="ECO:0000256" key="6">
    <source>
        <dbReference type="ARBA" id="ARBA00022548"/>
    </source>
</evidence>
<keyword evidence="10" id="KW-0152">Cholesterol biosynthesis</keyword>
<sequence>MDNIKHILLISGKRKCGKDYISEKLKNKLGASSQIIRISEPIKSEWAQKMQLDLNQLLSDGPYKEKYRKDMITWSDTVRQQDYGYFCRTAMEKANSEIVIVSDVRRKNDIRYFKEVYGEKVLCIRLSCPDIIRMERGYLFTPGIDDIESECGLDDYDNWDLHLKNDSRINPDQIVAAIIAKMF</sequence>
<protein>
    <recommendedName>
        <fullName evidence="17">Phosphomevalonate kinase</fullName>
        <ecNumber evidence="3">2.7.4.2</ecNumber>
    </recommendedName>
</protein>
<dbReference type="Gene3D" id="3.40.50.300">
    <property type="entry name" value="P-loop containing nucleotide triphosphate hydrolases"/>
    <property type="match status" value="1"/>
</dbReference>
<evidence type="ECO:0000256" key="5">
    <source>
        <dbReference type="ARBA" id="ARBA00022516"/>
    </source>
</evidence>
<keyword evidence="15" id="KW-1207">Sterol metabolism</keyword>
<dbReference type="FunFam" id="3.40.50.300:FF:001026">
    <property type="entry name" value="Phosphomevalonate kinase"/>
    <property type="match status" value="1"/>
</dbReference>
<proteinExistence type="predicted"/>
<dbReference type="AlphaFoldDB" id="A0A1I8Q4E1"/>
<dbReference type="PIRSF" id="PIRSF036639">
    <property type="entry name" value="PMK_anim"/>
    <property type="match status" value="1"/>
</dbReference>
<evidence type="ECO:0000313" key="20">
    <source>
        <dbReference type="Proteomes" id="UP000095300"/>
    </source>
</evidence>
<evidence type="ECO:0000256" key="13">
    <source>
        <dbReference type="ARBA" id="ARBA00023011"/>
    </source>
</evidence>
<dbReference type="InterPro" id="IPR027417">
    <property type="entry name" value="P-loop_NTPase"/>
</dbReference>
<dbReference type="KEGG" id="scac:106095603"/>
<evidence type="ECO:0000256" key="2">
    <source>
        <dbReference type="ARBA" id="ARBA00005017"/>
    </source>
</evidence>
<dbReference type="OrthoDB" id="2401875at2759"/>
<dbReference type="Proteomes" id="UP000095300">
    <property type="component" value="Unassembled WGS sequence"/>
</dbReference>
<dbReference type="EC" id="2.7.4.2" evidence="3"/>
<evidence type="ECO:0000256" key="16">
    <source>
        <dbReference type="ARBA" id="ARBA00023221"/>
    </source>
</evidence>
<comment type="pathway">
    <text evidence="2">Isoprenoid biosynthesis; isopentenyl diphosphate biosynthesis via mevalonate pathway; isopentenyl diphosphate from (R)-mevalonate: step 2/3.</text>
</comment>
<keyword evidence="6" id="KW-0153">Cholesterol metabolism</keyword>
<evidence type="ECO:0000256" key="1">
    <source>
        <dbReference type="ARBA" id="ARBA00004514"/>
    </source>
</evidence>
<keyword evidence="13" id="KW-0756">Sterol biosynthesis</keyword>
<evidence type="ECO:0000256" key="4">
    <source>
        <dbReference type="ARBA" id="ARBA00022490"/>
    </source>
</evidence>
<organism evidence="19 20">
    <name type="scientific">Stomoxys calcitrans</name>
    <name type="common">Stable fly</name>
    <name type="synonym">Conops calcitrans</name>
    <dbReference type="NCBI Taxonomy" id="35570"/>
    <lineage>
        <taxon>Eukaryota</taxon>
        <taxon>Metazoa</taxon>
        <taxon>Ecdysozoa</taxon>
        <taxon>Arthropoda</taxon>
        <taxon>Hexapoda</taxon>
        <taxon>Insecta</taxon>
        <taxon>Pterygota</taxon>
        <taxon>Neoptera</taxon>
        <taxon>Endopterygota</taxon>
        <taxon>Diptera</taxon>
        <taxon>Brachycera</taxon>
        <taxon>Muscomorpha</taxon>
        <taxon>Muscoidea</taxon>
        <taxon>Muscidae</taxon>
        <taxon>Stomoxys</taxon>
    </lineage>
</organism>
<dbReference type="STRING" id="35570.A0A1I8Q4E1"/>
<evidence type="ECO:0000256" key="7">
    <source>
        <dbReference type="ARBA" id="ARBA00022679"/>
    </source>
</evidence>